<dbReference type="RefSeq" id="XP_013800815.1">
    <property type="nucleotide sequence ID" value="XM_013945361.1"/>
</dbReference>
<evidence type="ECO:0000256" key="7">
    <source>
        <dbReference type="ARBA" id="ARBA00023224"/>
    </source>
</evidence>
<sequence length="375" mass="42731">MEKQNLLQERPSTVYSQLPNDSWQNSSAPLFTGLDLLLELKPLFIPLYATLVTVACTGNLFLILLIALTKKLHCTTNFLIGNLAAADFIMCLACVPLTASYAFEIRGWLFGMVMCYFVTLMQAATVFVSVLSLTAIAVDRYVVVAYPIRRRISRKSCICIVAFIWLLSIMASVPTSLHTHYLDLNKIGHDMIICEEFWKHEERERLLYSCLMLLLSYMLPLLAVSVSFCAISYHLRKRNIPGAAYPCQVKWTKTKQKTFRVLTISVVCFAICWLPLQVVNFIRDIDEEFTILDKRYVNIIQVSCHLVAMSSACYNPFIYASLHDKFRFHLSSYFYHKKKSSNIMSCKASRFNTCSTLADAPMGFSDKIALKTRVS</sequence>
<dbReference type="Proteomes" id="UP001652627">
    <property type="component" value="Chromosome 4"/>
</dbReference>
<reference evidence="12" key="1">
    <citation type="submission" date="2025-08" db="UniProtKB">
        <authorList>
            <consortium name="RefSeq"/>
        </authorList>
    </citation>
    <scope>IDENTIFICATION</scope>
    <source>
        <tissue evidence="12">Blood</tissue>
    </source>
</reference>
<accession>A0A8B7IPK1</accession>
<dbReference type="InterPro" id="IPR001402">
    <property type="entry name" value="Prolrel_pep_rcpt"/>
</dbReference>
<comment type="similarity">
    <text evidence="8">Belongs to the G-protein coupled receptor 1 family.</text>
</comment>
<dbReference type="PRINTS" id="PR01018">
    <property type="entry name" value="PRPRECEPTOR"/>
</dbReference>
<dbReference type="OrthoDB" id="9941925at2759"/>
<dbReference type="InterPro" id="IPR017452">
    <property type="entry name" value="GPCR_Rhodpsn_7TM"/>
</dbReference>
<keyword evidence="6 8" id="KW-0675">Receptor</keyword>
<evidence type="ECO:0000259" key="10">
    <source>
        <dbReference type="PROSITE" id="PS50262"/>
    </source>
</evidence>
<gene>
    <name evidence="12" type="primary">LOC106486719</name>
</gene>
<dbReference type="SUPFAM" id="SSF81321">
    <property type="entry name" value="Family A G protein-coupled receptor-like"/>
    <property type="match status" value="1"/>
</dbReference>
<dbReference type="GeneID" id="106486719"/>
<feature type="transmembrane region" description="Helical" evidence="9">
    <location>
        <begin position="79"/>
        <end position="103"/>
    </location>
</feature>
<feature type="domain" description="G-protein coupled receptors family 1 profile" evidence="10">
    <location>
        <begin position="58"/>
        <end position="319"/>
    </location>
</feature>
<dbReference type="GO" id="GO:0004983">
    <property type="term" value="F:neuropeptide Y receptor activity"/>
    <property type="evidence" value="ECO:0007669"/>
    <property type="project" value="InterPro"/>
</dbReference>
<keyword evidence="5 9" id="KW-0472">Membrane</keyword>
<dbReference type="PRINTS" id="PR00237">
    <property type="entry name" value="GPCRRHODOPSN"/>
</dbReference>
<evidence type="ECO:0000256" key="2">
    <source>
        <dbReference type="ARBA" id="ARBA00022692"/>
    </source>
</evidence>
<dbReference type="GO" id="GO:0005886">
    <property type="term" value="C:plasma membrane"/>
    <property type="evidence" value="ECO:0007669"/>
    <property type="project" value="TreeGrafter"/>
</dbReference>
<dbReference type="Gene3D" id="1.20.1070.10">
    <property type="entry name" value="Rhodopsin 7-helix transmembrane proteins"/>
    <property type="match status" value="1"/>
</dbReference>
<evidence type="ECO:0000256" key="3">
    <source>
        <dbReference type="ARBA" id="ARBA00022989"/>
    </source>
</evidence>
<feature type="transmembrane region" description="Helical" evidence="9">
    <location>
        <begin position="258"/>
        <end position="276"/>
    </location>
</feature>
<dbReference type="PANTHER" id="PTHR24235">
    <property type="entry name" value="NEUROPEPTIDE Y RECEPTOR"/>
    <property type="match status" value="1"/>
</dbReference>
<evidence type="ECO:0000256" key="8">
    <source>
        <dbReference type="RuleBase" id="RU000688"/>
    </source>
</evidence>
<evidence type="ECO:0000256" key="5">
    <source>
        <dbReference type="ARBA" id="ARBA00023136"/>
    </source>
</evidence>
<protein>
    <submittedName>
        <fullName evidence="12">Prolactin-releasing peptide receptor-like</fullName>
    </submittedName>
</protein>
<dbReference type="PANTHER" id="PTHR24235:SF19">
    <property type="entry name" value="PROLACTIN RELEASING PEPTIDE RECEPTOR-LIKE"/>
    <property type="match status" value="1"/>
</dbReference>
<evidence type="ECO:0000313" key="11">
    <source>
        <dbReference type="Proteomes" id="UP001652627"/>
    </source>
</evidence>
<dbReference type="Pfam" id="PF00001">
    <property type="entry name" value="7tm_1"/>
    <property type="match status" value="1"/>
</dbReference>
<dbReference type="InterPro" id="IPR000276">
    <property type="entry name" value="GPCR_Rhodpsn"/>
</dbReference>
<keyword evidence="2 8" id="KW-0812">Transmembrane</keyword>
<dbReference type="PROSITE" id="PS00237">
    <property type="entry name" value="G_PROTEIN_RECEP_F1_1"/>
    <property type="match status" value="1"/>
</dbReference>
<evidence type="ECO:0000256" key="1">
    <source>
        <dbReference type="ARBA" id="ARBA00004141"/>
    </source>
</evidence>
<evidence type="ECO:0000256" key="4">
    <source>
        <dbReference type="ARBA" id="ARBA00023040"/>
    </source>
</evidence>
<feature type="transmembrane region" description="Helical" evidence="9">
    <location>
        <begin position="296"/>
        <end position="317"/>
    </location>
</feature>
<dbReference type="GO" id="GO:0042923">
    <property type="term" value="F:neuropeptide binding"/>
    <property type="evidence" value="ECO:0007669"/>
    <property type="project" value="TreeGrafter"/>
</dbReference>
<evidence type="ECO:0000256" key="6">
    <source>
        <dbReference type="ARBA" id="ARBA00023170"/>
    </source>
</evidence>
<feature type="transmembrane region" description="Helical" evidence="9">
    <location>
        <begin position="206"/>
        <end position="231"/>
    </location>
</feature>
<keyword evidence="7 8" id="KW-0807">Transducer</keyword>
<proteinExistence type="inferred from homology"/>
<dbReference type="KEGG" id="aam:106486719"/>
<keyword evidence="11" id="KW-1185">Reference proteome</keyword>
<dbReference type="AlphaFoldDB" id="A0A8B7IPK1"/>
<dbReference type="GO" id="GO:0043005">
    <property type="term" value="C:neuron projection"/>
    <property type="evidence" value="ECO:0007669"/>
    <property type="project" value="TreeGrafter"/>
</dbReference>
<organism evidence="11 12">
    <name type="scientific">Apteryx mantelli</name>
    <name type="common">North Island brown kiwi</name>
    <dbReference type="NCBI Taxonomy" id="2696672"/>
    <lineage>
        <taxon>Eukaryota</taxon>
        <taxon>Metazoa</taxon>
        <taxon>Chordata</taxon>
        <taxon>Craniata</taxon>
        <taxon>Vertebrata</taxon>
        <taxon>Euteleostomi</taxon>
        <taxon>Archelosauria</taxon>
        <taxon>Archosauria</taxon>
        <taxon>Dinosauria</taxon>
        <taxon>Saurischia</taxon>
        <taxon>Theropoda</taxon>
        <taxon>Coelurosauria</taxon>
        <taxon>Aves</taxon>
        <taxon>Palaeognathae</taxon>
        <taxon>Apterygiformes</taxon>
        <taxon>Apterygidae</taxon>
        <taxon>Apteryx</taxon>
    </lineage>
</organism>
<feature type="transmembrane region" description="Helical" evidence="9">
    <location>
        <begin position="157"/>
        <end position="177"/>
    </location>
</feature>
<evidence type="ECO:0000313" key="12">
    <source>
        <dbReference type="RefSeq" id="XP_013800815.1"/>
    </source>
</evidence>
<comment type="subcellular location">
    <subcellularLocation>
        <location evidence="1">Membrane</location>
        <topology evidence="1">Multi-pass membrane protein</topology>
    </subcellularLocation>
</comment>
<feature type="transmembrane region" description="Helical" evidence="9">
    <location>
        <begin position="109"/>
        <end position="136"/>
    </location>
</feature>
<evidence type="ECO:0000256" key="9">
    <source>
        <dbReference type="SAM" id="Phobius"/>
    </source>
</evidence>
<dbReference type="PROSITE" id="PS50262">
    <property type="entry name" value="G_PROTEIN_RECEP_F1_2"/>
    <property type="match status" value="1"/>
</dbReference>
<keyword evidence="3 9" id="KW-1133">Transmembrane helix</keyword>
<keyword evidence="4 8" id="KW-0297">G-protein coupled receptor</keyword>
<name>A0A8B7IPK1_9AVES</name>
<feature type="transmembrane region" description="Helical" evidence="9">
    <location>
        <begin position="43"/>
        <end position="67"/>
    </location>
</feature>